<keyword evidence="3" id="KW-1185">Reference proteome</keyword>
<proteinExistence type="predicted"/>
<dbReference type="EnsemblMetazoa" id="PPA42696.1">
    <property type="protein sequence ID" value="PPA42696.1"/>
    <property type="gene ID" value="WBGene00281065"/>
</dbReference>
<reference evidence="3" key="1">
    <citation type="journal article" date="2008" name="Nat. Genet.">
        <title>The Pristionchus pacificus genome provides a unique perspective on nematode lifestyle and parasitism.</title>
        <authorList>
            <person name="Dieterich C."/>
            <person name="Clifton S.W."/>
            <person name="Schuster L.N."/>
            <person name="Chinwalla A."/>
            <person name="Delehaunty K."/>
            <person name="Dinkelacker I."/>
            <person name="Fulton L."/>
            <person name="Fulton R."/>
            <person name="Godfrey J."/>
            <person name="Minx P."/>
            <person name="Mitreva M."/>
            <person name="Roeseler W."/>
            <person name="Tian H."/>
            <person name="Witte H."/>
            <person name="Yang S.P."/>
            <person name="Wilson R.K."/>
            <person name="Sommer R.J."/>
        </authorList>
    </citation>
    <scope>NUCLEOTIDE SEQUENCE [LARGE SCALE GENOMIC DNA]</scope>
    <source>
        <strain evidence="3">PS312</strain>
    </source>
</reference>
<dbReference type="AlphaFoldDB" id="A0A2A6BV61"/>
<evidence type="ECO:0000313" key="3">
    <source>
        <dbReference type="Proteomes" id="UP000005239"/>
    </source>
</evidence>
<reference evidence="2" key="2">
    <citation type="submission" date="2022-06" db="UniProtKB">
        <authorList>
            <consortium name="EnsemblMetazoa"/>
        </authorList>
    </citation>
    <scope>IDENTIFICATION</scope>
    <source>
        <strain evidence="2">PS312</strain>
    </source>
</reference>
<accession>A0A8R1UWR0</accession>
<name>A0A2A6BV61_PRIPA</name>
<protein>
    <submittedName>
        <fullName evidence="2">Uncharacterized protein</fullName>
    </submittedName>
</protein>
<gene>
    <name evidence="2" type="primary">WBGene00281065</name>
</gene>
<sequence length="130" mass="14895">MEDISNERLILIDSIKLIVYNMRDCQQYSLIDTNARTIVLKQSLQCIQLGRDKHNRFVGHCQLEFKIRVAVSSFHTLSRLSDRDGDPYFALYCQPPSSSPPTLHLPSRGTARRESTGNEETDCAPWQPSR</sequence>
<accession>A0A2A6BV61</accession>
<evidence type="ECO:0000313" key="2">
    <source>
        <dbReference type="EnsemblMetazoa" id="PPA42696.1"/>
    </source>
</evidence>
<dbReference type="Proteomes" id="UP000005239">
    <property type="component" value="Unassembled WGS sequence"/>
</dbReference>
<organism evidence="2 3">
    <name type="scientific">Pristionchus pacificus</name>
    <name type="common">Parasitic nematode worm</name>
    <dbReference type="NCBI Taxonomy" id="54126"/>
    <lineage>
        <taxon>Eukaryota</taxon>
        <taxon>Metazoa</taxon>
        <taxon>Ecdysozoa</taxon>
        <taxon>Nematoda</taxon>
        <taxon>Chromadorea</taxon>
        <taxon>Rhabditida</taxon>
        <taxon>Rhabditina</taxon>
        <taxon>Diplogasteromorpha</taxon>
        <taxon>Diplogasteroidea</taxon>
        <taxon>Neodiplogasteridae</taxon>
        <taxon>Pristionchus</taxon>
    </lineage>
</organism>
<evidence type="ECO:0000256" key="1">
    <source>
        <dbReference type="SAM" id="MobiDB-lite"/>
    </source>
</evidence>
<feature type="region of interest" description="Disordered" evidence="1">
    <location>
        <begin position="94"/>
        <end position="130"/>
    </location>
</feature>